<evidence type="ECO:0000313" key="1">
    <source>
        <dbReference type="EMBL" id="GAA6146664.1"/>
    </source>
</evidence>
<keyword evidence="2" id="KW-1185">Reference proteome</keyword>
<comment type="caution">
    <text evidence="1">The sequence shown here is derived from an EMBL/GenBank/DDBJ whole genome shotgun (WGS) entry which is preliminary data.</text>
</comment>
<dbReference type="EMBL" id="BAABWH010000009">
    <property type="protein sequence ID" value="GAA6146664.1"/>
    <property type="molecule type" value="Genomic_DNA"/>
</dbReference>
<evidence type="ECO:0000313" key="2">
    <source>
        <dbReference type="Proteomes" id="UP001481413"/>
    </source>
</evidence>
<gene>
    <name evidence="1" type="ORF">NBRC116585_27820</name>
</gene>
<dbReference type="Proteomes" id="UP001481413">
    <property type="component" value="Unassembled WGS sequence"/>
</dbReference>
<reference evidence="1 2" key="1">
    <citation type="submission" date="2024-04" db="EMBL/GenBank/DDBJ databases">
        <title>Draft genome sequence of Thalassolituus maritimus NBRC 116585.</title>
        <authorList>
            <person name="Miyakawa T."/>
            <person name="Kusuya Y."/>
            <person name="Miura T."/>
        </authorList>
    </citation>
    <scope>NUCLEOTIDE SEQUENCE [LARGE SCALE GENOMIC DNA]</scope>
    <source>
        <strain evidence="1 2">5NW40-0001</strain>
    </source>
</reference>
<organism evidence="1 2">
    <name type="scientific">Thalassolituus maritimus</name>
    <dbReference type="NCBI Taxonomy" id="484498"/>
    <lineage>
        <taxon>Bacteria</taxon>
        <taxon>Pseudomonadati</taxon>
        <taxon>Pseudomonadota</taxon>
        <taxon>Gammaproteobacteria</taxon>
        <taxon>Oceanospirillales</taxon>
        <taxon>Oceanospirillaceae</taxon>
        <taxon>Thalassolituus</taxon>
    </lineage>
</organism>
<name>A0ABQ0A2P6_9GAMM</name>
<proteinExistence type="predicted"/>
<sequence length="64" mass="7482">MHFETPEERRVVWTATSSEGFCERKAQEIIRRRENSGWSCQTETLMDNHALTESSLISDLPPMR</sequence>
<accession>A0ABQ0A2P6</accession>
<protein>
    <submittedName>
        <fullName evidence="1">Uncharacterized protein</fullName>
    </submittedName>
</protein>